<dbReference type="PRINTS" id="PR00506">
    <property type="entry name" value="D21N6MTFRASE"/>
</dbReference>
<keyword evidence="2" id="KW-0489">Methyltransferase</keyword>
<keyword evidence="4" id="KW-0949">S-adenosyl-L-methionine</keyword>
<dbReference type="PROSITE" id="PS00092">
    <property type="entry name" value="N6_MTASE"/>
    <property type="match status" value="1"/>
</dbReference>
<evidence type="ECO:0000256" key="3">
    <source>
        <dbReference type="ARBA" id="ARBA00022679"/>
    </source>
</evidence>
<dbReference type="EMBL" id="BAABLN010000024">
    <property type="protein sequence ID" value="GAA4699358.1"/>
    <property type="molecule type" value="Genomic_DNA"/>
</dbReference>
<proteinExistence type="inferred from homology"/>
<protein>
    <recommendedName>
        <fullName evidence="5">DNA methylase N-4/N-6 domain-containing protein</fullName>
    </recommendedName>
</protein>
<dbReference type="Pfam" id="PF01555">
    <property type="entry name" value="N6_N4_Mtase"/>
    <property type="match status" value="1"/>
</dbReference>
<dbReference type="InterPro" id="IPR002052">
    <property type="entry name" value="DNA_methylase_N6_adenine_CS"/>
</dbReference>
<feature type="domain" description="DNA methylase N-4/N-6" evidence="5">
    <location>
        <begin position="116"/>
        <end position="451"/>
    </location>
</feature>
<dbReference type="Gene3D" id="3.40.50.150">
    <property type="entry name" value="Vaccinia Virus protein VP39"/>
    <property type="match status" value="1"/>
</dbReference>
<comment type="similarity">
    <text evidence="1">Belongs to the N(4)/N(6)-methyltransferase family.</text>
</comment>
<dbReference type="InterPro" id="IPR002941">
    <property type="entry name" value="DNA_methylase_N4/N6"/>
</dbReference>
<dbReference type="InterPro" id="IPR002295">
    <property type="entry name" value="N4/N6-MTase_EcoPI_Mod-like"/>
</dbReference>
<dbReference type="Proteomes" id="UP001501446">
    <property type="component" value="Unassembled WGS sequence"/>
</dbReference>
<evidence type="ECO:0000313" key="6">
    <source>
        <dbReference type="EMBL" id="GAA4699358.1"/>
    </source>
</evidence>
<organism evidence="6 7">
    <name type="scientific">Kocuria gwangalliensis</name>
    <dbReference type="NCBI Taxonomy" id="501592"/>
    <lineage>
        <taxon>Bacteria</taxon>
        <taxon>Bacillati</taxon>
        <taxon>Actinomycetota</taxon>
        <taxon>Actinomycetes</taxon>
        <taxon>Micrococcales</taxon>
        <taxon>Micrococcaceae</taxon>
        <taxon>Kocuria</taxon>
    </lineage>
</organism>
<dbReference type="RefSeq" id="WP_345311187.1">
    <property type="nucleotide sequence ID" value="NZ_BAABLN010000024.1"/>
</dbReference>
<evidence type="ECO:0000256" key="4">
    <source>
        <dbReference type="ARBA" id="ARBA00022691"/>
    </source>
</evidence>
<keyword evidence="7" id="KW-1185">Reference proteome</keyword>
<reference evidence="7" key="1">
    <citation type="journal article" date="2019" name="Int. J. Syst. Evol. Microbiol.">
        <title>The Global Catalogue of Microorganisms (GCM) 10K type strain sequencing project: providing services to taxonomists for standard genome sequencing and annotation.</title>
        <authorList>
            <consortium name="The Broad Institute Genomics Platform"/>
            <consortium name="The Broad Institute Genome Sequencing Center for Infectious Disease"/>
            <person name="Wu L."/>
            <person name="Ma J."/>
        </authorList>
    </citation>
    <scope>NUCLEOTIDE SEQUENCE [LARGE SCALE GENOMIC DNA]</scope>
    <source>
        <strain evidence="7">JCM 18958</strain>
    </source>
</reference>
<dbReference type="PIRSF" id="PIRSF015855">
    <property type="entry name" value="TypeIII_Mtase_mKpnI"/>
    <property type="match status" value="1"/>
</dbReference>
<evidence type="ECO:0000256" key="2">
    <source>
        <dbReference type="ARBA" id="ARBA00022603"/>
    </source>
</evidence>
<dbReference type="InterPro" id="IPR029063">
    <property type="entry name" value="SAM-dependent_MTases_sf"/>
</dbReference>
<dbReference type="SUPFAM" id="SSF53335">
    <property type="entry name" value="S-adenosyl-L-methionine-dependent methyltransferases"/>
    <property type="match status" value="1"/>
</dbReference>
<evidence type="ECO:0000313" key="7">
    <source>
        <dbReference type="Proteomes" id="UP001501446"/>
    </source>
</evidence>
<evidence type="ECO:0000259" key="5">
    <source>
        <dbReference type="Pfam" id="PF01555"/>
    </source>
</evidence>
<accession>A0ABP8X206</accession>
<sequence>MTSPDLTQANIDKIAELFPSVVTESSDADGNPMRAVDFDLLRQELSDHIVEGPQERYRLDWPGKRAAAFAANAPIAKTLRPVREESVDFDTTKNLFIEGDNLDALKLLQESYLGKVKLIYIDPPYNTGSESLVYDDDRTTTVAEHLRRSAQTSDAGERLVANVESNGRFHSDWLTMMYPRLKLARNLLTPDGLVVISIDENEVANLVRLCEEIFGNDNVLGALPVVMNLKGNQDAFGFAETHEFIVVCLRDKPHATLGEFPVEEEALTAEWSEDEYGLYKEADNLRATGVNAPREKRPNLWYPIFIVPETLEAYVTEDDRPLDSRHATVWPVNPEGEELSWYWKKSKFAAETHNLVLKQTKNGYQFYKKQRPDLGELPSKKPKSLWFKPSYSTSTATKQMKELMGGRYFSAPKPVPFLEDLLRIGSERDSIVLDFFAGSGSFGHAVMNINAEDGGRRRFVLVQLEEPLPDGSDAKRDGFPTIPVLARERLRRAADRTRTLAGLAGTNLDTGFRTLRVDTTNMADTGTVADSLGQAELAGMIDSVRSDRTGEDLLFQVLLDWGLELTMPIKKETIDGFEVYDVEEGALILCTRPREARDSSLSLGLPQPSRSARRFVSCSSTKTSRTTRSASTSGRCSVNARHTLRSRPYDRRSLVGGA</sequence>
<gene>
    <name evidence="6" type="ORF">GCM10025781_16890</name>
</gene>
<name>A0ABP8X206_9MICC</name>
<comment type="caution">
    <text evidence="6">The sequence shown here is derived from an EMBL/GenBank/DDBJ whole genome shotgun (WGS) entry which is preliminary data.</text>
</comment>
<evidence type="ECO:0000256" key="1">
    <source>
        <dbReference type="ARBA" id="ARBA00006594"/>
    </source>
</evidence>
<keyword evidence="3" id="KW-0808">Transferase</keyword>